<dbReference type="Proteomes" id="UP000789831">
    <property type="component" value="Unassembled WGS sequence"/>
</dbReference>
<dbReference type="OrthoDB" id="2381294at2759"/>
<protein>
    <submittedName>
        <fullName evidence="3">12907_t:CDS:1</fullName>
    </submittedName>
</protein>
<dbReference type="PROSITE" id="PS51886">
    <property type="entry name" value="TLDC"/>
    <property type="match status" value="3"/>
</dbReference>
<dbReference type="AlphaFoldDB" id="A0A9N9A1C9"/>
<evidence type="ECO:0000259" key="1">
    <source>
        <dbReference type="PROSITE" id="PS50097"/>
    </source>
</evidence>
<dbReference type="EMBL" id="CAJVPL010000609">
    <property type="protein sequence ID" value="CAG8514319.1"/>
    <property type="molecule type" value="Genomic_DNA"/>
</dbReference>
<accession>A0A9N9A1C9</accession>
<feature type="domain" description="BTB" evidence="1">
    <location>
        <begin position="23"/>
        <end position="97"/>
    </location>
</feature>
<feature type="domain" description="TLDc" evidence="2">
    <location>
        <begin position="496"/>
        <end position="697"/>
    </location>
</feature>
<dbReference type="InterPro" id="IPR000210">
    <property type="entry name" value="BTB/POZ_dom"/>
</dbReference>
<dbReference type="Pfam" id="PF07534">
    <property type="entry name" value="TLD"/>
    <property type="match status" value="1"/>
</dbReference>
<name>A0A9N9A1C9_9GLOM</name>
<comment type="caution">
    <text evidence="3">The sequence shown here is derived from an EMBL/GenBank/DDBJ whole genome shotgun (WGS) entry which is preliminary data.</text>
</comment>
<sequence>MLSYRLPELSSGSLDLSVTNDPHDTIIEIYDKTSGDIKIFDAHSSVLCRRCEYFEVALSGKWARKVDDKYKLSLDVSSDAFEIILKGICSGTIILENLNTNILMELMLVSDILLLHEFFNLLRSKLDEKRDKNKEWCDEDIISILRTSYQIPSAQDLYLVCQDIFVERPLILFESPEFTSIDEELLLRILKLDMICLPEIMIFNKLIEWGIANTPDFDTSTDNTSQINALGVTLENGLQLIRYKNLSKEKMSILKFEQILPTAEVRSQLPPRIYLPVEPKIISNSFAGTISTWIDRKDPMEAPYTRFNTPFQFRLVFRMGDQTTFYQEHHKYYNKSSNRFLPTMKCHHGPSLMIMKLKGSGKIIGAYNPIDWKQDLSKKVYVCTSESFIFSSENRYGIKHRLSRVRDFNHAMCIEGVNPSGVLLKFGDDLIFNKMSSYVSCHVKNGFYEPTILDEGRYEVEKWEIFRVRRKDGQPAMVTNEEVKIPPRIDPPVETKIIDSDFIGLIATWIDKKDPVKARYTWSNMPFQFTPLFRMRDNTFYQEHSKYYNQSADNLLLPTMKCHHGPSLMIMKLKTSGKIIGAYNPINWKQRSNFSEYKTTSESFIFSSEDINGTNHRLSRVKNFYRAICSEEILPRSDINGVLLRFGTGLSFVYDERDEYFDPLVICRVRQNESYEQPDIIAKGDYELDEWEIFRVARKDSQIPPQIGSFFESEMIDDDFVALIATWIDGKDSTEDPYTEFDMPFQFTLLFRMNDRSVSHDKYYNQSTYNLLPTMKCHHGPSLMIMRIKGSGKIIGTYNPINWKRDLPNCKNKYIHTSESFIFSSEDEHGTDPQLSRVKDFDKAISQANVYPNGILLNFGEDLSFIYIHGNIHTDEPDYGLEDDIIFPFVICKIRENGFYEQPAILPEGRYEIDAWEIFRVIRTNN</sequence>
<gene>
    <name evidence="3" type="ORF">AGERDE_LOCUS4904</name>
</gene>
<dbReference type="PROSITE" id="PS50097">
    <property type="entry name" value="BTB"/>
    <property type="match status" value="1"/>
</dbReference>
<feature type="domain" description="TLDc" evidence="2">
    <location>
        <begin position="714"/>
        <end position="922"/>
    </location>
</feature>
<evidence type="ECO:0000259" key="2">
    <source>
        <dbReference type="PROSITE" id="PS51886"/>
    </source>
</evidence>
<dbReference type="InterPro" id="IPR006571">
    <property type="entry name" value="TLDc_dom"/>
</dbReference>
<keyword evidence="4" id="KW-1185">Reference proteome</keyword>
<dbReference type="Gene3D" id="3.30.710.10">
    <property type="entry name" value="Potassium Channel Kv1.1, Chain A"/>
    <property type="match status" value="1"/>
</dbReference>
<feature type="domain" description="TLDc" evidence="2">
    <location>
        <begin position="280"/>
        <end position="469"/>
    </location>
</feature>
<reference evidence="3" key="1">
    <citation type="submission" date="2021-06" db="EMBL/GenBank/DDBJ databases">
        <authorList>
            <person name="Kallberg Y."/>
            <person name="Tangrot J."/>
            <person name="Rosling A."/>
        </authorList>
    </citation>
    <scope>NUCLEOTIDE SEQUENCE</scope>
    <source>
        <strain evidence="3">MT106</strain>
    </source>
</reference>
<organism evidence="3 4">
    <name type="scientific">Ambispora gerdemannii</name>
    <dbReference type="NCBI Taxonomy" id="144530"/>
    <lineage>
        <taxon>Eukaryota</taxon>
        <taxon>Fungi</taxon>
        <taxon>Fungi incertae sedis</taxon>
        <taxon>Mucoromycota</taxon>
        <taxon>Glomeromycotina</taxon>
        <taxon>Glomeromycetes</taxon>
        <taxon>Archaeosporales</taxon>
        <taxon>Ambisporaceae</taxon>
        <taxon>Ambispora</taxon>
    </lineage>
</organism>
<dbReference type="PANTHER" id="PTHR23354">
    <property type="entry name" value="NUCLEOLAR PROTEIN 7/ESTROGEN RECEPTOR COACTIVATOR-RELATED"/>
    <property type="match status" value="1"/>
</dbReference>
<dbReference type="SUPFAM" id="SSF54695">
    <property type="entry name" value="POZ domain"/>
    <property type="match status" value="1"/>
</dbReference>
<dbReference type="InterPro" id="IPR011333">
    <property type="entry name" value="SKP1/BTB/POZ_sf"/>
</dbReference>
<evidence type="ECO:0000313" key="4">
    <source>
        <dbReference type="Proteomes" id="UP000789831"/>
    </source>
</evidence>
<evidence type="ECO:0000313" key="3">
    <source>
        <dbReference type="EMBL" id="CAG8514319.1"/>
    </source>
</evidence>
<proteinExistence type="predicted"/>
<dbReference type="Pfam" id="PF00651">
    <property type="entry name" value="BTB"/>
    <property type="match status" value="1"/>
</dbReference>